<sequence>MGFSNATRRFKSIRLKKERMPIGNLIDSAGQTHYQEPTDAATARNCVSPPAVPPAGFANVRGLGDTKAAPADPNIAYLQQHHPPALPSLPSDVSGRVAMAGSATQEDIIVYRLNSWKQLVKEFSKYFEAVASAEKTFKKAMDRVMEEFDVPLKSDNCFSGIECMGIQQLAMNLKDVHRMYAAQHASLAQEIENDTLDRLEALRVDIKDSLKVYVDHLDPIYRRLRKQAKEVEEYKEKLVHAVEAYKKKHRTHDAWLIQQQVRRELTKQADLENALYKAVQAERVRLSRWEVSLTERLRDIISATLNREQSGNQSNRDAIKHCLQYIEKFDAHSESQSFDMHFGPVLQSPMGLIGNSALSDYEYMYRNSESTTVLLEGALEREKGLIKKFHPSYVVLTKLGYLHCFSEQSDLLEKNPEMTFHLAECSVVLLDDTRTFQVVISDKVIGRSKYVFRASDPAYVNHWTNAIISVTSKPLSPEQHVIGGTLRNVQDAVDASATATTNAPNALPTAAGVTVGELSARNAEEDAAAATDDAAATAQASAAVAPVKGETFHSARELVSETATESPVANAGESLPANSKPSVPDSPTDTPKPVSMPVPGPATTAAPVAVNTDA</sequence>
<name>A0ACC1IGK9_9FUNG</name>
<comment type="caution">
    <text evidence="1">The sequence shown here is derived from an EMBL/GenBank/DDBJ whole genome shotgun (WGS) entry which is preliminary data.</text>
</comment>
<evidence type="ECO:0000313" key="1">
    <source>
        <dbReference type="EMBL" id="KAJ1892783.1"/>
    </source>
</evidence>
<organism evidence="1 2">
    <name type="scientific">Kickxella alabastrina</name>
    <dbReference type="NCBI Taxonomy" id="61397"/>
    <lineage>
        <taxon>Eukaryota</taxon>
        <taxon>Fungi</taxon>
        <taxon>Fungi incertae sedis</taxon>
        <taxon>Zoopagomycota</taxon>
        <taxon>Kickxellomycotina</taxon>
        <taxon>Kickxellomycetes</taxon>
        <taxon>Kickxellales</taxon>
        <taxon>Kickxellaceae</taxon>
        <taxon>Kickxella</taxon>
    </lineage>
</organism>
<protein>
    <submittedName>
        <fullName evidence="1">Uncharacterized protein</fullName>
    </submittedName>
</protein>
<dbReference type="Proteomes" id="UP001150581">
    <property type="component" value="Unassembled WGS sequence"/>
</dbReference>
<keyword evidence="2" id="KW-1185">Reference proteome</keyword>
<evidence type="ECO:0000313" key="2">
    <source>
        <dbReference type="Proteomes" id="UP001150581"/>
    </source>
</evidence>
<accession>A0ACC1IGK9</accession>
<dbReference type="EMBL" id="JANBPG010000936">
    <property type="protein sequence ID" value="KAJ1892783.1"/>
    <property type="molecule type" value="Genomic_DNA"/>
</dbReference>
<gene>
    <name evidence="1" type="ORF">LPJ66_006139</name>
</gene>
<proteinExistence type="predicted"/>
<reference evidence="1" key="1">
    <citation type="submission" date="2022-07" db="EMBL/GenBank/DDBJ databases">
        <title>Phylogenomic reconstructions and comparative analyses of Kickxellomycotina fungi.</title>
        <authorList>
            <person name="Reynolds N.K."/>
            <person name="Stajich J.E."/>
            <person name="Barry K."/>
            <person name="Grigoriev I.V."/>
            <person name="Crous P."/>
            <person name="Smith M.E."/>
        </authorList>
    </citation>
    <scope>NUCLEOTIDE SEQUENCE</scope>
    <source>
        <strain evidence="1">Benny 63K</strain>
    </source>
</reference>